<feature type="region of interest" description="Disordered" evidence="1">
    <location>
        <begin position="333"/>
        <end position="366"/>
    </location>
</feature>
<protein>
    <submittedName>
        <fullName evidence="4">Uncharacterized protein</fullName>
    </submittedName>
</protein>
<dbReference type="Proteomes" id="UP000663879">
    <property type="component" value="Unassembled WGS sequence"/>
</dbReference>
<evidence type="ECO:0000256" key="2">
    <source>
        <dbReference type="SAM" id="Phobius"/>
    </source>
</evidence>
<evidence type="ECO:0000313" key="4">
    <source>
        <dbReference type="EMBL" id="CAF0909610.1"/>
    </source>
</evidence>
<evidence type="ECO:0000256" key="3">
    <source>
        <dbReference type="SAM" id="SignalP"/>
    </source>
</evidence>
<keyword evidence="3" id="KW-0732">Signal</keyword>
<name>A0A814A9Q0_9BILA</name>
<dbReference type="AlphaFoldDB" id="A0A814A9Q0"/>
<feature type="chain" id="PRO_5033044649" evidence="3">
    <location>
        <begin position="23"/>
        <end position="482"/>
    </location>
</feature>
<comment type="caution">
    <text evidence="4">The sequence shown here is derived from an EMBL/GenBank/DDBJ whole genome shotgun (WGS) entry which is preliminary data.</text>
</comment>
<evidence type="ECO:0000256" key="1">
    <source>
        <dbReference type="SAM" id="MobiDB-lite"/>
    </source>
</evidence>
<gene>
    <name evidence="4" type="ORF">OXX778_LOCUS11831</name>
</gene>
<dbReference type="InterPro" id="IPR032675">
    <property type="entry name" value="LRR_dom_sf"/>
</dbReference>
<reference evidence="4" key="1">
    <citation type="submission" date="2021-02" db="EMBL/GenBank/DDBJ databases">
        <authorList>
            <person name="Nowell W R."/>
        </authorList>
    </citation>
    <scope>NUCLEOTIDE SEQUENCE</scope>
    <source>
        <strain evidence="4">Ploen Becks lab</strain>
    </source>
</reference>
<proteinExistence type="predicted"/>
<feature type="transmembrane region" description="Helical" evidence="2">
    <location>
        <begin position="454"/>
        <end position="479"/>
    </location>
</feature>
<dbReference type="SUPFAM" id="SSF52058">
    <property type="entry name" value="L domain-like"/>
    <property type="match status" value="1"/>
</dbReference>
<accession>A0A814A9Q0</accession>
<keyword evidence="5" id="KW-1185">Reference proteome</keyword>
<evidence type="ECO:0000313" key="5">
    <source>
        <dbReference type="Proteomes" id="UP000663879"/>
    </source>
</evidence>
<dbReference type="EMBL" id="CAJNOC010002054">
    <property type="protein sequence ID" value="CAF0909610.1"/>
    <property type="molecule type" value="Genomic_DNA"/>
</dbReference>
<dbReference type="Gene3D" id="3.80.10.10">
    <property type="entry name" value="Ribonuclease Inhibitor"/>
    <property type="match status" value="1"/>
</dbReference>
<sequence length="482" mass="56590">MFLFYLIFVSSLISLSLQQCKGEIKCSKEYNPDVTYCYTDQSQQSGSFKYDGFKSCYKYYIQENPSRIKQIRIEFHNSRPKKIDQFPLDFNFLSLETTDFYARESDFNSLLDLSNLTRLKKYSMFFCKLTKLESNFRIPFSVESLDFEFNLIEFISEDFFRIFPNLKNINLKKNQVKEINRLEFNSNFLKYLDFQFMNLEIFNEIFFFNNRSDSNFTINFDINKIRNLPRINGNLRRIPNYIIGHQSKQNLLYNKSLRISDRTDFIIENFTIYSQHFFLFNKSDAFQCLIDYGVILNVNIYGKKAEKYAKHSQRNQFNFNKCQKHVVTKTTTSTTTKTTSTTTPTTTSTTSISTTTPTTTSTSTSTTTTTLIYNDSTEIPIKEELVSITTPEYSEISTIFLKTDQSKTTLTTRIDDDFLNQNNNNNYTTSRLNFINGSEGKIIAEKNIPEDKFVFFRVTIGLVLIFLLVIFLTFLIFYLNEI</sequence>
<keyword evidence="2" id="KW-1133">Transmembrane helix</keyword>
<organism evidence="4 5">
    <name type="scientific">Brachionus calyciflorus</name>
    <dbReference type="NCBI Taxonomy" id="104777"/>
    <lineage>
        <taxon>Eukaryota</taxon>
        <taxon>Metazoa</taxon>
        <taxon>Spiralia</taxon>
        <taxon>Gnathifera</taxon>
        <taxon>Rotifera</taxon>
        <taxon>Eurotatoria</taxon>
        <taxon>Monogononta</taxon>
        <taxon>Pseudotrocha</taxon>
        <taxon>Ploima</taxon>
        <taxon>Brachionidae</taxon>
        <taxon>Brachionus</taxon>
    </lineage>
</organism>
<keyword evidence="2" id="KW-0472">Membrane</keyword>
<feature type="signal peptide" evidence="3">
    <location>
        <begin position="1"/>
        <end position="22"/>
    </location>
</feature>
<keyword evidence="2" id="KW-0812">Transmembrane</keyword>